<dbReference type="InterPro" id="IPR000801">
    <property type="entry name" value="Esterase-like"/>
</dbReference>
<dbReference type="PANTHER" id="PTHR48098">
    <property type="entry name" value="ENTEROCHELIN ESTERASE-RELATED"/>
    <property type="match status" value="1"/>
</dbReference>
<dbReference type="GO" id="GO:0016747">
    <property type="term" value="F:acyltransferase activity, transferring groups other than amino-acyl groups"/>
    <property type="evidence" value="ECO:0007669"/>
    <property type="project" value="TreeGrafter"/>
</dbReference>
<reference evidence="3 4" key="1">
    <citation type="submission" date="2014-08" db="EMBL/GenBank/DDBJ databases">
        <title>Complete genome sequence of Corynebacterium sphenisci CECT 5990(T) (=DSM 44792(T)), isolated from healthy wild penguins.</title>
        <authorList>
            <person name="Ruckert C."/>
            <person name="Albersmeier A."/>
            <person name="Winkler A."/>
            <person name="Kalinowski J."/>
        </authorList>
    </citation>
    <scope>NUCLEOTIDE SEQUENCE [LARGE SCALE GENOMIC DNA]</scope>
    <source>
        <strain evidence="3 4">DSM 44792</strain>
    </source>
</reference>
<dbReference type="Pfam" id="PF00756">
    <property type="entry name" value="Esterase"/>
    <property type="match status" value="1"/>
</dbReference>
<sequence>MTDTAPRRRLRAAAAALPLILAPLTAPGAAAAPGGSAMWTPAPAETAAPAPIRETDQDLAGLPAGVRVAKVQWLTERHVKLLIDSAAMPGAPVAVELLLPRDFHRDRGRTFPVVWHLDGMRAREDYSGWTLETTIDRFYGDKNVLVVLPVGGEASFYSDWDAPEGERHYKWETFLVEELIPVLREGWRAGEERAVVGLSMGGTAAVNLAEHHPGLFDFVGSFSGYLDTTSPGMPRAIAAAMREAGDHDAAKMWGPPGSKRWREHDPKLGVARLKGTTVYVSAGNGNTGQWDEPGEVAPNMPANTAGWGLELLSRMTSETFVQAARRAEVPVEVSFRESGTHSWPYWQFETTQAWPHLADALRLPEGDRGVTCAVGGAIAAKIAELDGVGDCLSDEYPVGDGGVAQDFANGRAYYHPDTGANVLWGRIGARYAEIGGPDSPLGFPTTSERATPDGAGRYVHFTGGSIYWTPETGAHVVGADFANAWGDSGWEAGPLGYPVGERREVAGGAAQDFQRGMLTRAGEGEVRLVAGAIAERYRESGGPDGELGHPAGGAEPLRDGGALQRFEHGIIYHHPEHGAHIVPAGDIFDHWGDTGWENGPFGYPVGEQRRIPAGGLEQEFAGGWIRQLNGRIEEERR</sequence>
<evidence type="ECO:0008006" key="5">
    <source>
        <dbReference type="Google" id="ProtNLM"/>
    </source>
</evidence>
<feature type="chain" id="PRO_5012905416" description="Acyl-CoA:diacylglycerol acyltransferase" evidence="2">
    <location>
        <begin position="32"/>
        <end position="637"/>
    </location>
</feature>
<dbReference type="Proteomes" id="UP000185469">
    <property type="component" value="Chromosome"/>
</dbReference>
<dbReference type="PANTHER" id="PTHR48098:SF1">
    <property type="entry name" value="DIACYLGLYCEROL ACYLTRANSFERASE_MYCOLYLTRANSFERASE AG85A"/>
    <property type="match status" value="1"/>
</dbReference>
<dbReference type="AlphaFoldDB" id="A0A1L7D068"/>
<dbReference type="OrthoDB" id="4527292at2"/>
<feature type="signal peptide" evidence="2">
    <location>
        <begin position="1"/>
        <end position="31"/>
    </location>
</feature>
<name>A0A1L7D068_9CORY</name>
<evidence type="ECO:0000256" key="2">
    <source>
        <dbReference type="SAM" id="SignalP"/>
    </source>
</evidence>
<evidence type="ECO:0000313" key="3">
    <source>
        <dbReference type="EMBL" id="APT91508.1"/>
    </source>
</evidence>
<dbReference type="RefSeq" id="WP_075693392.1">
    <property type="nucleotide sequence ID" value="NZ_CP009248.1"/>
</dbReference>
<dbReference type="STRING" id="1437874.CSPHI_11665"/>
<keyword evidence="2" id="KW-0732">Signal</keyword>
<dbReference type="InterPro" id="IPR013207">
    <property type="entry name" value="LGFP"/>
</dbReference>
<accession>A0A1L7D068</accession>
<dbReference type="SUPFAM" id="SSF53474">
    <property type="entry name" value="alpha/beta-Hydrolases"/>
    <property type="match status" value="1"/>
</dbReference>
<feature type="region of interest" description="Disordered" evidence="1">
    <location>
        <begin position="539"/>
        <end position="559"/>
    </location>
</feature>
<proteinExistence type="predicted"/>
<dbReference type="InterPro" id="IPR029058">
    <property type="entry name" value="AB_hydrolase_fold"/>
</dbReference>
<dbReference type="Gene3D" id="3.40.50.1820">
    <property type="entry name" value="alpha/beta hydrolase"/>
    <property type="match status" value="1"/>
</dbReference>
<organism evidence="3 4">
    <name type="scientific">Corynebacterium sphenisci DSM 44792</name>
    <dbReference type="NCBI Taxonomy" id="1437874"/>
    <lineage>
        <taxon>Bacteria</taxon>
        <taxon>Bacillati</taxon>
        <taxon>Actinomycetota</taxon>
        <taxon>Actinomycetes</taxon>
        <taxon>Mycobacteriales</taxon>
        <taxon>Corynebacteriaceae</taxon>
        <taxon>Corynebacterium</taxon>
    </lineage>
</organism>
<evidence type="ECO:0000256" key="1">
    <source>
        <dbReference type="SAM" id="MobiDB-lite"/>
    </source>
</evidence>
<dbReference type="InterPro" id="IPR050583">
    <property type="entry name" value="Mycobacterial_A85_antigen"/>
</dbReference>
<gene>
    <name evidence="3" type="ORF">CSPHI_11665</name>
</gene>
<dbReference type="KEGG" id="csph:CSPHI_11665"/>
<dbReference type="Pfam" id="PF08310">
    <property type="entry name" value="LGFP"/>
    <property type="match status" value="4"/>
</dbReference>
<keyword evidence="4" id="KW-1185">Reference proteome</keyword>
<protein>
    <recommendedName>
        <fullName evidence="5">Acyl-CoA:diacylglycerol acyltransferase</fullName>
    </recommendedName>
</protein>
<dbReference type="EMBL" id="CP009248">
    <property type="protein sequence ID" value="APT91508.1"/>
    <property type="molecule type" value="Genomic_DNA"/>
</dbReference>
<evidence type="ECO:0000313" key="4">
    <source>
        <dbReference type="Proteomes" id="UP000185469"/>
    </source>
</evidence>